<evidence type="ECO:0000256" key="1">
    <source>
        <dbReference type="SAM" id="MobiDB-lite"/>
    </source>
</evidence>
<dbReference type="OrthoDB" id="3532133at2759"/>
<name>A0A2J6THR2_9HELO</name>
<accession>A0A2J6THR2</accession>
<feature type="region of interest" description="Disordered" evidence="1">
    <location>
        <begin position="109"/>
        <end position="180"/>
    </location>
</feature>
<dbReference type="AlphaFoldDB" id="A0A2J6THR2"/>
<dbReference type="EMBL" id="KZ613783">
    <property type="protein sequence ID" value="PMD62566.1"/>
    <property type="molecule type" value="Genomic_DNA"/>
</dbReference>
<dbReference type="GeneID" id="36590880"/>
<evidence type="ECO:0000313" key="4">
    <source>
        <dbReference type="Proteomes" id="UP000235371"/>
    </source>
</evidence>
<dbReference type="RefSeq" id="XP_024739470.1">
    <property type="nucleotide sequence ID" value="XM_024882803.1"/>
</dbReference>
<evidence type="ECO:0000313" key="3">
    <source>
        <dbReference type="EMBL" id="PMD62566.1"/>
    </source>
</evidence>
<reference evidence="3 4" key="1">
    <citation type="submission" date="2016-04" db="EMBL/GenBank/DDBJ databases">
        <title>A degradative enzymes factory behind the ericoid mycorrhizal symbiosis.</title>
        <authorList>
            <consortium name="DOE Joint Genome Institute"/>
            <person name="Martino E."/>
            <person name="Morin E."/>
            <person name="Grelet G."/>
            <person name="Kuo A."/>
            <person name="Kohler A."/>
            <person name="Daghino S."/>
            <person name="Barry K."/>
            <person name="Choi C."/>
            <person name="Cichocki N."/>
            <person name="Clum A."/>
            <person name="Copeland A."/>
            <person name="Hainaut M."/>
            <person name="Haridas S."/>
            <person name="Labutti K."/>
            <person name="Lindquist E."/>
            <person name="Lipzen A."/>
            <person name="Khouja H.-R."/>
            <person name="Murat C."/>
            <person name="Ohm R."/>
            <person name="Olson A."/>
            <person name="Spatafora J."/>
            <person name="Veneault-Fourrey C."/>
            <person name="Henrissat B."/>
            <person name="Grigoriev I."/>
            <person name="Martin F."/>
            <person name="Perotto S."/>
        </authorList>
    </citation>
    <scope>NUCLEOTIDE SEQUENCE [LARGE SCALE GENOMIC DNA]</scope>
    <source>
        <strain evidence="3 4">E</strain>
    </source>
</reference>
<feature type="region of interest" description="Disordered" evidence="1">
    <location>
        <begin position="200"/>
        <end position="224"/>
    </location>
</feature>
<feature type="compositionally biased region" description="Polar residues" evidence="1">
    <location>
        <begin position="109"/>
        <end position="125"/>
    </location>
</feature>
<feature type="chain" id="PRO_5014319579" evidence="2">
    <location>
        <begin position="20"/>
        <end position="224"/>
    </location>
</feature>
<sequence length="224" mass="24734">MKLPISLVFVLPYLTPAHPIIVEHTEIPNRPIQTHDDPIHALHPRDSVTVGIMSSFSNSTVTNTQNNANGKFKVVNNANNANIAMDDNSNHTADFHSFGDKIMLNSTGSNTGGWNSKNRDTNLTTSHKEKRASEQKLLEAKAKNSSKDRRFRNFGARQTRDGYRWDGNMPSGRPGAAKNRNAADCEPIGYAYLAEQCVPTTRTKSKSNKSAKPNSTNSALNKRD</sequence>
<proteinExistence type="predicted"/>
<feature type="compositionally biased region" description="Basic and acidic residues" evidence="1">
    <location>
        <begin position="131"/>
        <end position="148"/>
    </location>
</feature>
<keyword evidence="4" id="KW-1185">Reference proteome</keyword>
<feature type="compositionally biased region" description="Low complexity" evidence="1">
    <location>
        <begin position="210"/>
        <end position="224"/>
    </location>
</feature>
<organism evidence="3 4">
    <name type="scientific">Hyaloscypha bicolor E</name>
    <dbReference type="NCBI Taxonomy" id="1095630"/>
    <lineage>
        <taxon>Eukaryota</taxon>
        <taxon>Fungi</taxon>
        <taxon>Dikarya</taxon>
        <taxon>Ascomycota</taxon>
        <taxon>Pezizomycotina</taxon>
        <taxon>Leotiomycetes</taxon>
        <taxon>Helotiales</taxon>
        <taxon>Hyaloscyphaceae</taxon>
        <taxon>Hyaloscypha</taxon>
        <taxon>Hyaloscypha bicolor</taxon>
    </lineage>
</organism>
<dbReference type="Proteomes" id="UP000235371">
    <property type="component" value="Unassembled WGS sequence"/>
</dbReference>
<evidence type="ECO:0000256" key="2">
    <source>
        <dbReference type="SAM" id="SignalP"/>
    </source>
</evidence>
<dbReference type="InParanoid" id="A0A2J6THR2"/>
<keyword evidence="2" id="KW-0732">Signal</keyword>
<gene>
    <name evidence="3" type="ORF">K444DRAFT_627481</name>
</gene>
<feature type="signal peptide" evidence="2">
    <location>
        <begin position="1"/>
        <end position="19"/>
    </location>
</feature>
<protein>
    <submittedName>
        <fullName evidence="3">Uncharacterized protein</fullName>
    </submittedName>
</protein>